<dbReference type="Proteomes" id="UP000198599">
    <property type="component" value="Unassembled WGS sequence"/>
</dbReference>
<gene>
    <name evidence="6" type="primary">ade</name>
    <name evidence="9" type="ORF">SAMN04487859_10476</name>
</gene>
<dbReference type="Gene3D" id="2.30.40.10">
    <property type="entry name" value="Urease, subunit C, domain 1"/>
    <property type="match status" value="1"/>
</dbReference>
<dbReference type="GO" id="GO:0006146">
    <property type="term" value="P:adenine catabolic process"/>
    <property type="evidence" value="ECO:0007669"/>
    <property type="project" value="InterPro"/>
</dbReference>
<evidence type="ECO:0000256" key="3">
    <source>
        <dbReference type="ARBA" id="ARBA00022801"/>
    </source>
</evidence>
<evidence type="ECO:0000313" key="10">
    <source>
        <dbReference type="Proteomes" id="UP000198599"/>
    </source>
</evidence>
<evidence type="ECO:0000256" key="4">
    <source>
        <dbReference type="ARBA" id="ARBA00023211"/>
    </source>
</evidence>
<evidence type="ECO:0000256" key="6">
    <source>
        <dbReference type="HAMAP-Rule" id="MF_01518"/>
    </source>
</evidence>
<dbReference type="InterPro" id="IPR006680">
    <property type="entry name" value="Amidohydro-rel"/>
</dbReference>
<keyword evidence="3 6" id="KW-0378">Hydrolase</keyword>
<protein>
    <recommendedName>
        <fullName evidence="2 6">Adenine deaminase</fullName>
        <shortName evidence="6">Adenase</shortName>
        <shortName evidence="6">Adenine aminase</shortName>
        <ecNumber evidence="2 6">3.5.4.2</ecNumber>
    </recommendedName>
</protein>
<evidence type="ECO:0000256" key="5">
    <source>
        <dbReference type="ARBA" id="ARBA00047720"/>
    </source>
</evidence>
<evidence type="ECO:0000313" key="9">
    <source>
        <dbReference type="EMBL" id="SFN53172.1"/>
    </source>
</evidence>
<keyword evidence="10" id="KW-1185">Reference proteome</keyword>
<dbReference type="STRING" id="1005928.SAMN04487859_10476"/>
<dbReference type="SUPFAM" id="SSF51338">
    <property type="entry name" value="Composite domain of metallo-dependent hydrolases"/>
    <property type="match status" value="1"/>
</dbReference>
<evidence type="ECO:0000256" key="1">
    <source>
        <dbReference type="ARBA" id="ARBA00006773"/>
    </source>
</evidence>
<dbReference type="InterPro" id="IPR011059">
    <property type="entry name" value="Metal-dep_hydrolase_composite"/>
</dbReference>
<dbReference type="HAMAP" id="MF_01518">
    <property type="entry name" value="Adenine_deamin"/>
    <property type="match status" value="1"/>
</dbReference>
<dbReference type="InterPro" id="IPR026912">
    <property type="entry name" value="Adenine_deam_C"/>
</dbReference>
<proteinExistence type="inferred from homology"/>
<dbReference type="PANTHER" id="PTHR11113:SF2">
    <property type="entry name" value="ADENINE DEAMINASE"/>
    <property type="match status" value="1"/>
</dbReference>
<comment type="catalytic activity">
    <reaction evidence="5 6">
        <text>adenine + H2O + H(+) = hypoxanthine + NH4(+)</text>
        <dbReference type="Rhea" id="RHEA:23688"/>
        <dbReference type="ChEBI" id="CHEBI:15377"/>
        <dbReference type="ChEBI" id="CHEBI:15378"/>
        <dbReference type="ChEBI" id="CHEBI:16708"/>
        <dbReference type="ChEBI" id="CHEBI:17368"/>
        <dbReference type="ChEBI" id="CHEBI:28938"/>
        <dbReference type="EC" id="3.5.4.2"/>
    </reaction>
</comment>
<accession>A0A1I4ZSG0</accession>
<dbReference type="Gene3D" id="3.20.20.140">
    <property type="entry name" value="Metal-dependent hydrolases"/>
    <property type="match status" value="1"/>
</dbReference>
<dbReference type="AlphaFoldDB" id="A0A1I4ZSG0"/>
<dbReference type="RefSeq" id="WP_092835261.1">
    <property type="nucleotide sequence ID" value="NZ_FOVP01000004.1"/>
</dbReference>
<dbReference type="SUPFAM" id="SSF51556">
    <property type="entry name" value="Metallo-dependent hydrolases"/>
    <property type="match status" value="1"/>
</dbReference>
<keyword evidence="4 6" id="KW-0464">Manganese</keyword>
<dbReference type="Pfam" id="PF13382">
    <property type="entry name" value="Adenine_deam_C"/>
    <property type="match status" value="1"/>
</dbReference>
<dbReference type="Pfam" id="PF01979">
    <property type="entry name" value="Amidohydro_1"/>
    <property type="match status" value="1"/>
</dbReference>
<evidence type="ECO:0000259" key="7">
    <source>
        <dbReference type="Pfam" id="PF01979"/>
    </source>
</evidence>
<dbReference type="InterPro" id="IPR032466">
    <property type="entry name" value="Metal_Hydrolase"/>
</dbReference>
<dbReference type="EC" id="3.5.4.2" evidence="2 6"/>
<evidence type="ECO:0000256" key="2">
    <source>
        <dbReference type="ARBA" id="ARBA00012782"/>
    </source>
</evidence>
<dbReference type="OrthoDB" id="9775607at2"/>
<dbReference type="CDD" id="cd01295">
    <property type="entry name" value="AdeC"/>
    <property type="match status" value="1"/>
</dbReference>
<comment type="similarity">
    <text evidence="1 6">Belongs to the metallo-dependent hydrolases superfamily. Adenine deaminase family.</text>
</comment>
<dbReference type="InterPro" id="IPR006679">
    <property type="entry name" value="Adenine_deam"/>
</dbReference>
<dbReference type="GO" id="GO:0000034">
    <property type="term" value="F:adenine deaminase activity"/>
    <property type="evidence" value="ECO:0007669"/>
    <property type="project" value="UniProtKB-UniRule"/>
</dbReference>
<dbReference type="NCBIfam" id="TIGR01178">
    <property type="entry name" value="ade"/>
    <property type="match status" value="1"/>
</dbReference>
<feature type="domain" description="Adenine deaminase C-terminal" evidence="8">
    <location>
        <begin position="394"/>
        <end position="561"/>
    </location>
</feature>
<dbReference type="EMBL" id="FOVP01000004">
    <property type="protein sequence ID" value="SFN53172.1"/>
    <property type="molecule type" value="Genomic_DNA"/>
</dbReference>
<feature type="domain" description="Amidohydrolase-related" evidence="7">
    <location>
        <begin position="65"/>
        <end position="344"/>
    </location>
</feature>
<organism evidence="9 10">
    <name type="scientific">Roseovarius lutimaris</name>
    <dbReference type="NCBI Taxonomy" id="1005928"/>
    <lineage>
        <taxon>Bacteria</taxon>
        <taxon>Pseudomonadati</taxon>
        <taxon>Pseudomonadota</taxon>
        <taxon>Alphaproteobacteria</taxon>
        <taxon>Rhodobacterales</taxon>
        <taxon>Roseobacteraceae</taxon>
        <taxon>Roseovarius</taxon>
    </lineage>
</organism>
<comment type="cofactor">
    <cofactor evidence="6">
        <name>Mn(2+)</name>
        <dbReference type="ChEBI" id="CHEBI:29035"/>
    </cofactor>
</comment>
<name>A0A1I4ZSG0_9RHOB</name>
<evidence type="ECO:0000259" key="8">
    <source>
        <dbReference type="Pfam" id="PF13382"/>
    </source>
</evidence>
<sequence>MAKLETRIAQGRGDAPADLVLRGGAVFDLITGAMIPGDVAICGDTIVGIGADYEGREVLDVTGLTLVPGFIDTHLHIESSLVTPFEFDRCVTPHGVTTAICDPHEIANVIGLDGIRYFQEASTRTVMDIRVQLSSCVPSTDMETAGAEIDAAALAEVMGHPSGIGLAEFMNYPGVIHRDPAAMAKLALFEGGHIDGHCPQLSGRDLNAYCAAGIRTEHEATTAEEAREKLQKGMRVLIREGSVSKDLIALQPVLTDITAPYMCLCTDDRNPLDIAEEGHLDHMIRTLIARGTPVLAAYRAASLSGAEAFGLKDRGLIAPGKRADIVAVGSLEACDVQRVLCAGKPADPVAFEARGTLAPVARGSVKAPKVSAQDFRSAGNRENTHVIGIVEGKIITEHLIEDIAIEDGDKRPDVARDLARIAVIERHGKNGNIATGFVRGFGITAGAIASTVCHDHHNIACVGVDYGDMARAANRLGEIEGGFVVVRDGEVLAELALPVAGLMSLESFEVVRDRLIDLRAAAKSLGVGLQEPFLQLAFLALPVIPALKITDRGLVDVTRFEILS</sequence>
<dbReference type="PANTHER" id="PTHR11113">
    <property type="entry name" value="N-ACETYLGLUCOSAMINE-6-PHOSPHATE DEACETYLASE"/>
    <property type="match status" value="1"/>
</dbReference>
<reference evidence="10" key="1">
    <citation type="submission" date="2016-10" db="EMBL/GenBank/DDBJ databases">
        <authorList>
            <person name="Varghese N."/>
            <person name="Submissions S."/>
        </authorList>
    </citation>
    <scope>NUCLEOTIDE SEQUENCE [LARGE SCALE GENOMIC DNA]</scope>
    <source>
        <strain evidence="10">DSM 28463</strain>
    </source>
</reference>